<feature type="region of interest" description="Disordered" evidence="2">
    <location>
        <begin position="54"/>
        <end position="87"/>
    </location>
</feature>
<proteinExistence type="predicted"/>
<sequence length="254" mass="29180">MERGEEGGLVVRGRVEIDMRQPFRSVKEAVQLFGEKVLAGQVYGNKLNEVEIKEKNGKNTSKSGGVTSDHHVEQRKQQSVEKAKEESNNMMVQCLNSLRQELEQTKMELQQLKSRESHIENDKELVEPEIEELKYIENIKAEIKQENDLEFEKKRSVKFASPPLLTRLIISKDDGVKDKEQTPSPKKKPKKKPLECPTVDDVCTIVDVVDSWPLEDSDEDDISHLPSPMQRLMVLSLDEDEEELNRARREADKT</sequence>
<dbReference type="AlphaFoldDB" id="A0ABD1U5U8"/>
<protein>
    <submittedName>
        <fullName evidence="3">WEB family protein-like</fullName>
    </submittedName>
</protein>
<gene>
    <name evidence="3" type="ORF">Fot_24318</name>
</gene>
<dbReference type="EMBL" id="JBFOLJ010000007">
    <property type="protein sequence ID" value="KAL2520395.1"/>
    <property type="molecule type" value="Genomic_DNA"/>
</dbReference>
<feature type="region of interest" description="Disordered" evidence="2">
    <location>
        <begin position="235"/>
        <end position="254"/>
    </location>
</feature>
<feature type="compositionally biased region" description="Basic and acidic residues" evidence="2">
    <location>
        <begin position="68"/>
        <end position="87"/>
    </location>
</feature>
<feature type="region of interest" description="Disordered" evidence="2">
    <location>
        <begin position="170"/>
        <end position="196"/>
    </location>
</feature>
<feature type="coiled-coil region" evidence="1">
    <location>
        <begin position="92"/>
        <end position="122"/>
    </location>
</feature>
<accession>A0ABD1U5U8</accession>
<feature type="compositionally biased region" description="Basic and acidic residues" evidence="2">
    <location>
        <begin position="170"/>
        <end position="181"/>
    </location>
</feature>
<evidence type="ECO:0000313" key="3">
    <source>
        <dbReference type="EMBL" id="KAL2520395.1"/>
    </source>
</evidence>
<keyword evidence="4" id="KW-1185">Reference proteome</keyword>
<evidence type="ECO:0000256" key="1">
    <source>
        <dbReference type="SAM" id="Coils"/>
    </source>
</evidence>
<dbReference type="Proteomes" id="UP001604277">
    <property type="component" value="Unassembled WGS sequence"/>
</dbReference>
<comment type="caution">
    <text evidence="3">The sequence shown here is derived from an EMBL/GenBank/DDBJ whole genome shotgun (WGS) entry which is preliminary data.</text>
</comment>
<name>A0ABD1U5U8_9LAMI</name>
<feature type="compositionally biased region" description="Basic and acidic residues" evidence="2">
    <location>
        <begin position="244"/>
        <end position="254"/>
    </location>
</feature>
<reference evidence="4" key="1">
    <citation type="submission" date="2024-07" db="EMBL/GenBank/DDBJ databases">
        <title>Two chromosome-level genome assemblies of Korean endemic species Abeliophyllum distichum and Forsythia ovata (Oleaceae).</title>
        <authorList>
            <person name="Jang H."/>
        </authorList>
    </citation>
    <scope>NUCLEOTIDE SEQUENCE [LARGE SCALE GENOMIC DNA]</scope>
</reference>
<evidence type="ECO:0000313" key="4">
    <source>
        <dbReference type="Proteomes" id="UP001604277"/>
    </source>
</evidence>
<keyword evidence="1" id="KW-0175">Coiled coil</keyword>
<evidence type="ECO:0000256" key="2">
    <source>
        <dbReference type="SAM" id="MobiDB-lite"/>
    </source>
</evidence>
<organism evidence="3 4">
    <name type="scientific">Forsythia ovata</name>
    <dbReference type="NCBI Taxonomy" id="205694"/>
    <lineage>
        <taxon>Eukaryota</taxon>
        <taxon>Viridiplantae</taxon>
        <taxon>Streptophyta</taxon>
        <taxon>Embryophyta</taxon>
        <taxon>Tracheophyta</taxon>
        <taxon>Spermatophyta</taxon>
        <taxon>Magnoliopsida</taxon>
        <taxon>eudicotyledons</taxon>
        <taxon>Gunneridae</taxon>
        <taxon>Pentapetalae</taxon>
        <taxon>asterids</taxon>
        <taxon>lamiids</taxon>
        <taxon>Lamiales</taxon>
        <taxon>Oleaceae</taxon>
        <taxon>Forsythieae</taxon>
        <taxon>Forsythia</taxon>
    </lineage>
</organism>